<gene>
    <name evidence="8" type="ORF">K7432_003456</name>
</gene>
<keyword evidence="5" id="KW-0539">Nucleus</keyword>
<dbReference type="PROSITE" id="PS00463">
    <property type="entry name" value="ZN2_CY6_FUNGAL_1"/>
    <property type="match status" value="1"/>
</dbReference>
<keyword evidence="2" id="KW-0479">Metal-binding</keyword>
<dbReference type="InterPro" id="IPR001138">
    <property type="entry name" value="Zn2Cys6_DnaBD"/>
</dbReference>
<dbReference type="PANTHER" id="PTHR47338:SF5">
    <property type="entry name" value="ZN(II)2CYS6 TRANSCRIPTION FACTOR (EUROFUNG)"/>
    <property type="match status" value="1"/>
</dbReference>
<evidence type="ECO:0000256" key="5">
    <source>
        <dbReference type="ARBA" id="ARBA00023242"/>
    </source>
</evidence>
<comment type="subcellular location">
    <subcellularLocation>
        <location evidence="1">Nucleus</location>
    </subcellularLocation>
</comment>
<keyword evidence="3" id="KW-0805">Transcription regulation</keyword>
<dbReference type="Pfam" id="PF04082">
    <property type="entry name" value="Fungal_trans"/>
    <property type="match status" value="1"/>
</dbReference>
<evidence type="ECO:0000256" key="2">
    <source>
        <dbReference type="ARBA" id="ARBA00022723"/>
    </source>
</evidence>
<evidence type="ECO:0000256" key="1">
    <source>
        <dbReference type="ARBA" id="ARBA00004123"/>
    </source>
</evidence>
<protein>
    <recommendedName>
        <fullName evidence="7">Zn(2)-C6 fungal-type domain-containing protein</fullName>
    </recommendedName>
</protein>
<accession>A0ABR2W689</accession>
<evidence type="ECO:0000259" key="7">
    <source>
        <dbReference type="PROSITE" id="PS50048"/>
    </source>
</evidence>
<evidence type="ECO:0000313" key="9">
    <source>
        <dbReference type="Proteomes" id="UP001479436"/>
    </source>
</evidence>
<organism evidence="8 9">
    <name type="scientific">Basidiobolus ranarum</name>
    <dbReference type="NCBI Taxonomy" id="34480"/>
    <lineage>
        <taxon>Eukaryota</taxon>
        <taxon>Fungi</taxon>
        <taxon>Fungi incertae sedis</taxon>
        <taxon>Zoopagomycota</taxon>
        <taxon>Entomophthoromycotina</taxon>
        <taxon>Basidiobolomycetes</taxon>
        <taxon>Basidiobolales</taxon>
        <taxon>Basidiobolaceae</taxon>
        <taxon>Basidiobolus</taxon>
    </lineage>
</organism>
<dbReference type="SMART" id="SM00906">
    <property type="entry name" value="Fungal_trans"/>
    <property type="match status" value="1"/>
</dbReference>
<dbReference type="InterPro" id="IPR036864">
    <property type="entry name" value="Zn2-C6_fun-type_DNA-bd_sf"/>
</dbReference>
<dbReference type="CDD" id="cd00067">
    <property type="entry name" value="GAL4"/>
    <property type="match status" value="1"/>
</dbReference>
<dbReference type="SUPFAM" id="SSF57701">
    <property type="entry name" value="Zn2/Cys6 DNA-binding domain"/>
    <property type="match status" value="1"/>
</dbReference>
<sequence>MHASILNKRKRLTQACDCCRRMKVRCDTDKPACATCRRLDVPCTFLTGNKKRGPRQSSASISYTTGGIPGHGAIKYDSGKISQLLSNPQSNPATGSGNMDSPAKVSTSKVVHGSTEQDLSTLVPQDENSTEGQEVVEQSDKFYSLPFPKQYFPYYRDAEEDLQEDQGKDHQHIRSTLDGSCAVNPEMLLLIDYYFSYIHHQYPFVHPQEFREKLRKAQVSPLLINSICALASRYRASSTKELHDPSYAEKIESQVFCVIEEPTLESSQALLHMCIYELACGQINRACTYSGVVIRMAQKLGYFRLDELHTGVSNLTVKQWVQKETARRIWWFSYIFDTYVSIAISRPPLINEDDCSIVLPCIDHYWEECKPIDTQVCNFDQELPKQVVTMITAPNVGLLAIHVAMVAIMARTNRVIMRFETLTGSQKDYIFPQIKHALGAWEANLPEQFKYRPEETIKGDPSAFAQIAFLDSMRHAMDIWIHLPVLQNPVPTGKTTPKAPGVAESVKRCFMSAKMIAFAVKEVRGVSVLETDPMYSICIFMAARFFLQGCRSKNDYQAQRSLKFYKFLHNALVEWKVLWGVIDIHFSILDKCYSRINAKPPKPTNTIDDGYNSTAPASSLLTEEPSSNLSQDISSSCNLFGQNLNTSQEFNDMIMQALAQNQFQQLDDNYYLQSKTLDEQYPSIWGACNLAQPQLHLYSSLASFPNPERYSPPTAYFSPNYISAPNTSQSIQFG</sequence>
<feature type="region of interest" description="Disordered" evidence="6">
    <location>
        <begin position="83"/>
        <end position="131"/>
    </location>
</feature>
<dbReference type="Proteomes" id="UP001479436">
    <property type="component" value="Unassembled WGS sequence"/>
</dbReference>
<dbReference type="InterPro" id="IPR007219">
    <property type="entry name" value="XnlR_reg_dom"/>
</dbReference>
<dbReference type="Gene3D" id="4.10.240.10">
    <property type="entry name" value="Zn(2)-C6 fungal-type DNA-binding domain"/>
    <property type="match status" value="1"/>
</dbReference>
<proteinExistence type="predicted"/>
<dbReference type="Pfam" id="PF00172">
    <property type="entry name" value="Zn_clus"/>
    <property type="match status" value="1"/>
</dbReference>
<evidence type="ECO:0000256" key="6">
    <source>
        <dbReference type="SAM" id="MobiDB-lite"/>
    </source>
</evidence>
<reference evidence="8 9" key="1">
    <citation type="submission" date="2023-04" db="EMBL/GenBank/DDBJ databases">
        <title>Genome of Basidiobolus ranarum AG-B5.</title>
        <authorList>
            <person name="Stajich J.E."/>
            <person name="Carter-House D."/>
            <person name="Gryganskyi A."/>
        </authorList>
    </citation>
    <scope>NUCLEOTIDE SEQUENCE [LARGE SCALE GENOMIC DNA]</scope>
    <source>
        <strain evidence="8 9">AG-B5</strain>
    </source>
</reference>
<evidence type="ECO:0000256" key="3">
    <source>
        <dbReference type="ARBA" id="ARBA00023015"/>
    </source>
</evidence>
<dbReference type="PROSITE" id="PS50048">
    <property type="entry name" value="ZN2_CY6_FUNGAL_2"/>
    <property type="match status" value="1"/>
</dbReference>
<dbReference type="CDD" id="cd12148">
    <property type="entry name" value="fungal_TF_MHR"/>
    <property type="match status" value="1"/>
</dbReference>
<dbReference type="InterPro" id="IPR050815">
    <property type="entry name" value="TF_fung"/>
</dbReference>
<dbReference type="PANTHER" id="PTHR47338">
    <property type="entry name" value="ZN(II)2CYS6 TRANSCRIPTION FACTOR (EUROFUNG)-RELATED"/>
    <property type="match status" value="1"/>
</dbReference>
<keyword evidence="4" id="KW-0804">Transcription</keyword>
<comment type="caution">
    <text evidence="8">The sequence shown here is derived from an EMBL/GenBank/DDBJ whole genome shotgun (WGS) entry which is preliminary data.</text>
</comment>
<feature type="domain" description="Zn(2)-C6 fungal-type" evidence="7">
    <location>
        <begin position="15"/>
        <end position="45"/>
    </location>
</feature>
<evidence type="ECO:0000313" key="8">
    <source>
        <dbReference type="EMBL" id="KAK9721386.1"/>
    </source>
</evidence>
<dbReference type="EMBL" id="JASJQH010006981">
    <property type="protein sequence ID" value="KAK9721386.1"/>
    <property type="molecule type" value="Genomic_DNA"/>
</dbReference>
<evidence type="ECO:0000256" key="4">
    <source>
        <dbReference type="ARBA" id="ARBA00023163"/>
    </source>
</evidence>
<keyword evidence="9" id="KW-1185">Reference proteome</keyword>
<dbReference type="SMART" id="SM00066">
    <property type="entry name" value="GAL4"/>
    <property type="match status" value="1"/>
</dbReference>
<name>A0ABR2W689_9FUNG</name>